<dbReference type="AlphaFoldDB" id="A0A8X6Q560"/>
<dbReference type="OrthoDB" id="8052806at2759"/>
<keyword evidence="3" id="KW-1185">Reference proteome</keyword>
<evidence type="ECO:0000259" key="1">
    <source>
        <dbReference type="Pfam" id="PF18701"/>
    </source>
</evidence>
<proteinExistence type="predicted"/>
<protein>
    <recommendedName>
        <fullName evidence="1">DUF5641 domain-containing protein</fullName>
    </recommendedName>
</protein>
<dbReference type="Proteomes" id="UP000887013">
    <property type="component" value="Unassembled WGS sequence"/>
</dbReference>
<comment type="caution">
    <text evidence="2">The sequence shown here is derived from an EMBL/GenBank/DDBJ whole genome shotgun (WGS) entry which is preliminary data.</text>
</comment>
<accession>A0A8X6Q560</accession>
<sequence length="77" mass="8584">MLVLIKDDQLPICKLSLGHIVNVIPGKDENVRVVCIEIPKETEIVNIPADSEYLVRALLISPITHKYSVTDYPITVS</sequence>
<dbReference type="Pfam" id="PF18701">
    <property type="entry name" value="DUF5641"/>
    <property type="match status" value="1"/>
</dbReference>
<evidence type="ECO:0000313" key="2">
    <source>
        <dbReference type="EMBL" id="GFT99831.1"/>
    </source>
</evidence>
<dbReference type="EMBL" id="BMAW01076085">
    <property type="protein sequence ID" value="GFT99831.1"/>
    <property type="molecule type" value="Genomic_DNA"/>
</dbReference>
<evidence type="ECO:0000313" key="3">
    <source>
        <dbReference type="Proteomes" id="UP000887013"/>
    </source>
</evidence>
<name>A0A8X6Q560_NEPPI</name>
<reference evidence="2" key="1">
    <citation type="submission" date="2020-08" db="EMBL/GenBank/DDBJ databases">
        <title>Multicomponent nature underlies the extraordinary mechanical properties of spider dragline silk.</title>
        <authorList>
            <person name="Kono N."/>
            <person name="Nakamura H."/>
            <person name="Mori M."/>
            <person name="Yoshida Y."/>
            <person name="Ohtoshi R."/>
            <person name="Malay A.D."/>
            <person name="Moran D.A.P."/>
            <person name="Tomita M."/>
            <person name="Numata K."/>
            <person name="Arakawa K."/>
        </authorList>
    </citation>
    <scope>NUCLEOTIDE SEQUENCE</scope>
</reference>
<dbReference type="InterPro" id="IPR040676">
    <property type="entry name" value="DUF5641"/>
</dbReference>
<organism evidence="2 3">
    <name type="scientific">Nephila pilipes</name>
    <name type="common">Giant wood spider</name>
    <name type="synonym">Nephila maculata</name>
    <dbReference type="NCBI Taxonomy" id="299642"/>
    <lineage>
        <taxon>Eukaryota</taxon>
        <taxon>Metazoa</taxon>
        <taxon>Ecdysozoa</taxon>
        <taxon>Arthropoda</taxon>
        <taxon>Chelicerata</taxon>
        <taxon>Arachnida</taxon>
        <taxon>Araneae</taxon>
        <taxon>Araneomorphae</taxon>
        <taxon>Entelegynae</taxon>
        <taxon>Araneoidea</taxon>
        <taxon>Nephilidae</taxon>
        <taxon>Nephila</taxon>
    </lineage>
</organism>
<feature type="domain" description="DUF5641" evidence="1">
    <location>
        <begin position="2"/>
        <end position="42"/>
    </location>
</feature>
<gene>
    <name evidence="2" type="ORF">NPIL_28011</name>
</gene>